<dbReference type="PROSITE" id="PS00767">
    <property type="entry name" value="THF_DHG_CYH_2"/>
    <property type="match status" value="1"/>
</dbReference>
<evidence type="ECO:0000256" key="3">
    <source>
        <dbReference type="ARBA" id="ARBA00022563"/>
    </source>
</evidence>
<dbReference type="GO" id="GO:0004488">
    <property type="term" value="F:methylenetetrahydrofolate dehydrogenase (NADP+) activity"/>
    <property type="evidence" value="ECO:0007669"/>
    <property type="project" value="UniProtKB-UniRule"/>
</dbReference>
<dbReference type="InterPro" id="IPR036291">
    <property type="entry name" value="NAD(P)-bd_dom_sf"/>
</dbReference>
<dbReference type="HOGENOM" id="CLU_034045_2_1_5"/>
<dbReference type="RefSeq" id="WP_038560043.1">
    <property type="nucleotide sequence ID" value="NZ_CP007481.1"/>
</dbReference>
<feature type="domain" description="Tetrahydrofolate dehydrogenase/cyclohydrolase NAD(P)-binding" evidence="14">
    <location>
        <begin position="140"/>
        <end position="281"/>
    </location>
</feature>
<comment type="subunit">
    <text evidence="2 12">Homodimer.</text>
</comment>
<feature type="domain" description="Tetrahydrofolate dehydrogenase/cyclohydrolase catalytic" evidence="13">
    <location>
        <begin position="5"/>
        <end position="120"/>
    </location>
</feature>
<keyword evidence="11 12" id="KW-0511">Multifunctional enzyme</keyword>
<gene>
    <name evidence="12" type="primary">folD</name>
    <name evidence="15" type="ORF">NHE_0782</name>
</gene>
<dbReference type="Proteomes" id="UP000023755">
    <property type="component" value="Chromosome"/>
</dbReference>
<dbReference type="PROSITE" id="PS00766">
    <property type="entry name" value="THF_DHG_CYH_1"/>
    <property type="match status" value="1"/>
</dbReference>
<dbReference type="InterPro" id="IPR020630">
    <property type="entry name" value="THF_DH/CycHdrlase_cat_dom"/>
</dbReference>
<keyword evidence="6 12" id="KW-0378">Hydrolase</keyword>
<dbReference type="HAMAP" id="MF_01576">
    <property type="entry name" value="THF_DHG_CYH"/>
    <property type="match status" value="1"/>
</dbReference>
<dbReference type="GO" id="GO:0035999">
    <property type="term" value="P:tetrahydrofolate interconversion"/>
    <property type="evidence" value="ECO:0007669"/>
    <property type="project" value="UniProtKB-UniRule"/>
</dbReference>
<dbReference type="InterPro" id="IPR020867">
    <property type="entry name" value="THF_DH/CycHdrlase_CS"/>
</dbReference>
<dbReference type="EC" id="3.5.4.9" evidence="12"/>
<evidence type="ECO:0000256" key="1">
    <source>
        <dbReference type="ARBA" id="ARBA00004777"/>
    </source>
</evidence>
<dbReference type="KEGG" id="nhm:NHE_0782"/>
<dbReference type="SUPFAM" id="SSF53223">
    <property type="entry name" value="Aminoacid dehydrogenase-like, N-terminal domain"/>
    <property type="match status" value="1"/>
</dbReference>
<name>X5HMK8_9RICK</name>
<protein>
    <recommendedName>
        <fullName evidence="12">Bifunctional protein FolD</fullName>
    </recommendedName>
    <domain>
        <recommendedName>
            <fullName evidence="12">Methylenetetrahydrofolate dehydrogenase</fullName>
            <ecNumber evidence="12">1.5.1.5</ecNumber>
        </recommendedName>
    </domain>
    <domain>
        <recommendedName>
            <fullName evidence="12">Methenyltetrahydrofolate cyclohydrolase</fullName>
            <ecNumber evidence="12">3.5.4.9</ecNumber>
        </recommendedName>
    </domain>
</protein>
<keyword evidence="10 12" id="KW-0486">Methionine biosynthesis</keyword>
<dbReference type="Gene3D" id="3.40.50.10860">
    <property type="entry name" value="Leucine Dehydrogenase, chain A, domain 1"/>
    <property type="match status" value="1"/>
</dbReference>
<dbReference type="Gene3D" id="3.40.50.720">
    <property type="entry name" value="NAD(P)-binding Rossmann-like Domain"/>
    <property type="match status" value="1"/>
</dbReference>
<accession>X5HMK8</accession>
<dbReference type="InterPro" id="IPR020631">
    <property type="entry name" value="THF_DH/CycHdrlase_NAD-bd_dom"/>
</dbReference>
<evidence type="ECO:0000256" key="4">
    <source>
        <dbReference type="ARBA" id="ARBA00022605"/>
    </source>
</evidence>
<dbReference type="PANTHER" id="PTHR48099:SF5">
    <property type="entry name" value="C-1-TETRAHYDROFOLATE SYNTHASE, CYTOPLASMIC"/>
    <property type="match status" value="1"/>
</dbReference>
<dbReference type="PANTHER" id="PTHR48099">
    <property type="entry name" value="C-1-TETRAHYDROFOLATE SYNTHASE, CYTOPLASMIC-RELATED"/>
    <property type="match status" value="1"/>
</dbReference>
<keyword evidence="4 12" id="KW-0028">Amino-acid biosynthesis</keyword>
<comment type="function">
    <text evidence="12">Catalyzes the oxidation of 5,10-methylenetetrahydrofolate to 5,10-methenyltetrahydrofolate and then the hydrolysis of 5,10-methenyltetrahydrofolate to 10-formyltetrahydrofolate.</text>
</comment>
<evidence type="ECO:0000256" key="11">
    <source>
        <dbReference type="ARBA" id="ARBA00023268"/>
    </source>
</evidence>
<dbReference type="Pfam" id="PF02882">
    <property type="entry name" value="THF_DHG_CYH_C"/>
    <property type="match status" value="1"/>
</dbReference>
<comment type="pathway">
    <text evidence="1 12">One-carbon metabolism; tetrahydrofolate interconversion.</text>
</comment>
<dbReference type="GO" id="GO:0009086">
    <property type="term" value="P:methionine biosynthetic process"/>
    <property type="evidence" value="ECO:0007669"/>
    <property type="project" value="UniProtKB-KW"/>
</dbReference>
<dbReference type="GO" id="GO:0004477">
    <property type="term" value="F:methenyltetrahydrofolate cyclohydrolase activity"/>
    <property type="evidence" value="ECO:0007669"/>
    <property type="project" value="UniProtKB-UniRule"/>
</dbReference>
<dbReference type="CDD" id="cd01080">
    <property type="entry name" value="NAD_bind_m-THF_DH_Cyclohyd"/>
    <property type="match status" value="1"/>
</dbReference>
<dbReference type="EC" id="1.5.1.5" evidence="12"/>
<feature type="binding site" evidence="12">
    <location>
        <begin position="167"/>
        <end position="169"/>
    </location>
    <ligand>
        <name>NADP(+)</name>
        <dbReference type="ChEBI" id="CHEBI:58349"/>
    </ligand>
</feature>
<evidence type="ECO:0000256" key="2">
    <source>
        <dbReference type="ARBA" id="ARBA00011738"/>
    </source>
</evidence>
<evidence type="ECO:0000313" key="15">
    <source>
        <dbReference type="EMBL" id="AHX11710.1"/>
    </source>
</evidence>
<evidence type="ECO:0000256" key="9">
    <source>
        <dbReference type="ARBA" id="ARBA00023102"/>
    </source>
</evidence>
<dbReference type="OrthoDB" id="9803580at2"/>
<comment type="caution">
    <text evidence="12">Lacks conserved residue(s) required for the propagation of feature annotation.</text>
</comment>
<evidence type="ECO:0000256" key="7">
    <source>
        <dbReference type="ARBA" id="ARBA00022857"/>
    </source>
</evidence>
<evidence type="ECO:0000256" key="10">
    <source>
        <dbReference type="ARBA" id="ARBA00023167"/>
    </source>
</evidence>
<dbReference type="PRINTS" id="PR00085">
    <property type="entry name" value="THFDHDRGNASE"/>
</dbReference>
<organism evidence="15 16">
    <name type="scientific">Neorickettsia helminthoeca str. Oregon</name>
    <dbReference type="NCBI Taxonomy" id="1286528"/>
    <lineage>
        <taxon>Bacteria</taxon>
        <taxon>Pseudomonadati</taxon>
        <taxon>Pseudomonadota</taxon>
        <taxon>Alphaproteobacteria</taxon>
        <taxon>Rickettsiales</taxon>
        <taxon>Anaplasmataceae</taxon>
        <taxon>Neorickettsia</taxon>
    </lineage>
</organism>
<evidence type="ECO:0000256" key="5">
    <source>
        <dbReference type="ARBA" id="ARBA00022755"/>
    </source>
</evidence>
<keyword evidence="8 12" id="KW-0560">Oxidoreductase</keyword>
<evidence type="ECO:0000256" key="8">
    <source>
        <dbReference type="ARBA" id="ARBA00023002"/>
    </source>
</evidence>
<feature type="binding site" evidence="12">
    <location>
        <position position="233"/>
    </location>
    <ligand>
        <name>NADP(+)</name>
        <dbReference type="ChEBI" id="CHEBI:58349"/>
    </ligand>
</feature>
<dbReference type="InterPro" id="IPR046346">
    <property type="entry name" value="Aminoacid_DH-like_N_sf"/>
</dbReference>
<evidence type="ECO:0000259" key="14">
    <source>
        <dbReference type="Pfam" id="PF02882"/>
    </source>
</evidence>
<dbReference type="EMBL" id="CP007481">
    <property type="protein sequence ID" value="AHX11710.1"/>
    <property type="molecule type" value="Genomic_DNA"/>
</dbReference>
<comment type="similarity">
    <text evidence="12">Belongs to the tetrahydrofolate dehydrogenase/cyclohydrolase family.</text>
</comment>
<keyword evidence="7 12" id="KW-0521">NADP</keyword>
<proteinExistence type="inferred from homology"/>
<keyword evidence="9 12" id="KW-0368">Histidine biosynthesis</keyword>
<keyword evidence="5 12" id="KW-0658">Purine biosynthesis</keyword>
<dbReference type="Pfam" id="PF00763">
    <property type="entry name" value="THF_DHG_CYH"/>
    <property type="match status" value="1"/>
</dbReference>
<dbReference type="GO" id="GO:0000105">
    <property type="term" value="P:L-histidine biosynthetic process"/>
    <property type="evidence" value="ECO:0007669"/>
    <property type="project" value="UniProtKB-KW"/>
</dbReference>
<dbReference type="FunFam" id="3.40.50.10860:FF:000005">
    <property type="entry name" value="C-1-tetrahydrofolate synthase, cytoplasmic, putative"/>
    <property type="match status" value="1"/>
</dbReference>
<dbReference type="GO" id="GO:0005829">
    <property type="term" value="C:cytosol"/>
    <property type="evidence" value="ECO:0007669"/>
    <property type="project" value="TreeGrafter"/>
</dbReference>
<keyword evidence="3 12" id="KW-0554">One-carbon metabolism</keyword>
<dbReference type="InterPro" id="IPR000672">
    <property type="entry name" value="THF_DH/CycHdrlase"/>
</dbReference>
<comment type="catalytic activity">
    <reaction evidence="12">
        <text>(6R)-5,10-methenyltetrahydrofolate + H2O = (6R)-10-formyltetrahydrofolate + H(+)</text>
        <dbReference type="Rhea" id="RHEA:23700"/>
        <dbReference type="ChEBI" id="CHEBI:15377"/>
        <dbReference type="ChEBI" id="CHEBI:15378"/>
        <dbReference type="ChEBI" id="CHEBI:57455"/>
        <dbReference type="ChEBI" id="CHEBI:195366"/>
        <dbReference type="EC" id="3.5.4.9"/>
    </reaction>
</comment>
<sequence>MTRIIDGAGIAAEICSLIEEGISTLKADFDLVPRLRVIIVGNNPASQIYVRNKQKKAESVGIDAKTIALPEDTSESELVALIHQLNDDEKVNGILLQLPIPKHIDANKVIPSIRPDKDVDGFHPQNIGKLVLGKDAPLKPCTPTASIYLIKTVLGNDLKGLDAVVIGRSNIVGKPMATLLLHEDCTVTITHSKTKDIQEKTMHADIVVAAVGIPRFVKGNFIKSGATVIDVGINKVDAEVVGDVDFQEVSGKAGFITPVPKGVGPMTIAFLMLNTVVAACMQNAIDYERIVKLDF</sequence>
<dbReference type="GO" id="GO:0006164">
    <property type="term" value="P:purine nucleotide biosynthetic process"/>
    <property type="evidence" value="ECO:0007669"/>
    <property type="project" value="UniProtKB-KW"/>
</dbReference>
<evidence type="ECO:0000256" key="12">
    <source>
        <dbReference type="HAMAP-Rule" id="MF_01576"/>
    </source>
</evidence>
<comment type="catalytic activity">
    <reaction evidence="12">
        <text>(6R)-5,10-methylene-5,6,7,8-tetrahydrofolate + NADP(+) = (6R)-5,10-methenyltetrahydrofolate + NADPH</text>
        <dbReference type="Rhea" id="RHEA:22812"/>
        <dbReference type="ChEBI" id="CHEBI:15636"/>
        <dbReference type="ChEBI" id="CHEBI:57455"/>
        <dbReference type="ChEBI" id="CHEBI:57783"/>
        <dbReference type="ChEBI" id="CHEBI:58349"/>
        <dbReference type="EC" id="1.5.1.5"/>
    </reaction>
</comment>
<reference evidence="15 16" key="1">
    <citation type="submission" date="2014-03" db="EMBL/GenBank/DDBJ databases">
        <title>Sequencing and Comparison of Genomes and Transcriptome Profiles of Human Ehrlichiosis Agents.</title>
        <authorList>
            <person name="Lin M."/>
            <person name="Daugherty S.C."/>
            <person name="Nagaraj S."/>
            <person name="Cheng Z."/>
            <person name="Xiong Q."/>
            <person name="Lin F.-Y."/>
            <person name="Sengamalay N."/>
            <person name="Ott S."/>
            <person name="Godinez A."/>
            <person name="Tallon L.J."/>
            <person name="Sadzewicz L."/>
            <person name="Fraser C.M."/>
            <person name="Dunning Hotopp J.C."/>
            <person name="Rikihisa Y."/>
        </authorList>
    </citation>
    <scope>NUCLEOTIDE SEQUENCE [LARGE SCALE GENOMIC DNA]</scope>
    <source>
        <strain evidence="15 16">Oregon</strain>
    </source>
</reference>
<dbReference type="SUPFAM" id="SSF51735">
    <property type="entry name" value="NAD(P)-binding Rossmann-fold domains"/>
    <property type="match status" value="1"/>
</dbReference>
<dbReference type="UniPathway" id="UPA00193"/>
<keyword evidence="16" id="KW-1185">Reference proteome</keyword>
<evidence type="ECO:0000313" key="16">
    <source>
        <dbReference type="Proteomes" id="UP000023755"/>
    </source>
</evidence>
<evidence type="ECO:0000259" key="13">
    <source>
        <dbReference type="Pfam" id="PF00763"/>
    </source>
</evidence>
<dbReference type="STRING" id="1286528.NHE_0782"/>
<evidence type="ECO:0000256" key="6">
    <source>
        <dbReference type="ARBA" id="ARBA00022801"/>
    </source>
</evidence>
<dbReference type="FunFam" id="3.40.50.720:FF:000006">
    <property type="entry name" value="Bifunctional protein FolD"/>
    <property type="match status" value="1"/>
</dbReference>
<dbReference type="AlphaFoldDB" id="X5HMK8"/>